<reference evidence="2 3" key="1">
    <citation type="submission" date="2022-08" db="EMBL/GenBank/DDBJ databases">
        <title>Bacterial and archaeal communities from various locations to study Microbial Dark Matter (Phase II).</title>
        <authorList>
            <person name="Stepanauskas R."/>
        </authorList>
    </citation>
    <scope>NUCLEOTIDE SEQUENCE [LARGE SCALE GENOMIC DNA]</scope>
    <source>
        <strain evidence="2 3">PD1</strain>
    </source>
</reference>
<name>A0ABT2EKX2_9BACT</name>
<proteinExistence type="predicted"/>
<accession>A0ABT2EKX2</accession>
<evidence type="ECO:0000313" key="2">
    <source>
        <dbReference type="EMBL" id="MCS3918584.1"/>
    </source>
</evidence>
<protein>
    <submittedName>
        <fullName evidence="2">Uncharacterized protein</fullName>
    </submittedName>
</protein>
<dbReference type="RefSeq" id="WP_259094564.1">
    <property type="nucleotide sequence ID" value="NZ_JANUCP010000002.1"/>
</dbReference>
<dbReference type="Proteomes" id="UP001204798">
    <property type="component" value="Unassembled WGS sequence"/>
</dbReference>
<keyword evidence="3" id="KW-1185">Reference proteome</keyword>
<evidence type="ECO:0000256" key="1">
    <source>
        <dbReference type="SAM" id="MobiDB-lite"/>
    </source>
</evidence>
<organism evidence="2 3">
    <name type="scientific">Candidatus Fervidibacter sacchari</name>
    <dbReference type="NCBI Taxonomy" id="1448929"/>
    <lineage>
        <taxon>Bacteria</taxon>
        <taxon>Candidatus Fervidibacterota</taxon>
        <taxon>Candidatus Fervidibacter</taxon>
    </lineage>
</organism>
<comment type="caution">
    <text evidence="2">The sequence shown here is derived from an EMBL/GenBank/DDBJ whole genome shotgun (WGS) entry which is preliminary data.</text>
</comment>
<dbReference type="EMBL" id="JANUCP010000002">
    <property type="protein sequence ID" value="MCS3918584.1"/>
    <property type="molecule type" value="Genomic_DNA"/>
</dbReference>
<sequence>MGHGTRDTGKWEGKAPAEPKTAANSEWRVANGKRRIASSEWRMAFPEISPPIRGGWLRIQSRLKTAI</sequence>
<feature type="compositionally biased region" description="Basic and acidic residues" evidence="1">
    <location>
        <begin position="1"/>
        <end position="17"/>
    </location>
</feature>
<evidence type="ECO:0000313" key="3">
    <source>
        <dbReference type="Proteomes" id="UP001204798"/>
    </source>
</evidence>
<feature type="region of interest" description="Disordered" evidence="1">
    <location>
        <begin position="1"/>
        <end position="27"/>
    </location>
</feature>
<gene>
    <name evidence="2" type="ORF">M2350_000984</name>
</gene>